<dbReference type="GO" id="GO:0005737">
    <property type="term" value="C:cytoplasm"/>
    <property type="evidence" value="ECO:0007669"/>
    <property type="project" value="TreeGrafter"/>
</dbReference>
<dbReference type="PANTHER" id="PTHR16275">
    <property type="entry name" value="COILED-COIL DOMAIN-CONTAINING PROTEIN 40"/>
    <property type="match status" value="1"/>
</dbReference>
<comment type="similarity">
    <text evidence="2">Belongs to the NIPA family.</text>
</comment>
<dbReference type="GO" id="GO:0015095">
    <property type="term" value="F:magnesium ion transmembrane transporter activity"/>
    <property type="evidence" value="ECO:0007669"/>
    <property type="project" value="InterPro"/>
</dbReference>
<dbReference type="EMBL" id="CAHIKZ030000532">
    <property type="protein sequence ID" value="CAE1178610.1"/>
    <property type="molecule type" value="Genomic_DNA"/>
</dbReference>
<dbReference type="OrthoDB" id="188741at2759"/>
<feature type="transmembrane region" description="Helical" evidence="8">
    <location>
        <begin position="1058"/>
        <end position="1078"/>
    </location>
</feature>
<dbReference type="PANTHER" id="PTHR16275:SF8">
    <property type="entry name" value="COILED-COIL DOMAIN-CONTAINING PROTEIN 40"/>
    <property type="match status" value="1"/>
</dbReference>
<dbReference type="InterPro" id="IPR037386">
    <property type="entry name" value="CCDC40"/>
</dbReference>
<accession>A0A812BEH8</accession>
<feature type="transmembrane region" description="Helical" evidence="8">
    <location>
        <begin position="1236"/>
        <end position="1257"/>
    </location>
</feature>
<dbReference type="Pfam" id="PF08647">
    <property type="entry name" value="BRE1"/>
    <property type="match status" value="1"/>
</dbReference>
<feature type="coiled-coil region" evidence="6">
    <location>
        <begin position="714"/>
        <end position="795"/>
    </location>
</feature>
<evidence type="ECO:0000256" key="4">
    <source>
        <dbReference type="ARBA" id="ARBA00022989"/>
    </source>
</evidence>
<reference evidence="9" key="1">
    <citation type="submission" date="2021-01" db="EMBL/GenBank/DDBJ databases">
        <authorList>
            <person name="Li R."/>
            <person name="Bekaert M."/>
        </authorList>
    </citation>
    <scope>NUCLEOTIDE SEQUENCE</scope>
    <source>
        <strain evidence="9">Farmed</strain>
    </source>
</reference>
<proteinExistence type="inferred from homology"/>
<comment type="subcellular location">
    <subcellularLocation>
        <location evidence="1">Membrane</location>
        <topology evidence="1">Multi-pass membrane protein</topology>
    </subcellularLocation>
</comment>
<feature type="transmembrane region" description="Helical" evidence="8">
    <location>
        <begin position="1126"/>
        <end position="1146"/>
    </location>
</feature>
<evidence type="ECO:0000256" key="3">
    <source>
        <dbReference type="ARBA" id="ARBA00022692"/>
    </source>
</evidence>
<evidence type="ECO:0000256" key="7">
    <source>
        <dbReference type="SAM" id="MobiDB-lite"/>
    </source>
</evidence>
<organism evidence="9 10">
    <name type="scientific">Acanthosepion pharaonis</name>
    <name type="common">Pharaoh cuttlefish</name>
    <name type="synonym">Sepia pharaonis</name>
    <dbReference type="NCBI Taxonomy" id="158019"/>
    <lineage>
        <taxon>Eukaryota</taxon>
        <taxon>Metazoa</taxon>
        <taxon>Spiralia</taxon>
        <taxon>Lophotrochozoa</taxon>
        <taxon>Mollusca</taxon>
        <taxon>Cephalopoda</taxon>
        <taxon>Coleoidea</taxon>
        <taxon>Decapodiformes</taxon>
        <taxon>Sepiida</taxon>
        <taxon>Sepiina</taxon>
        <taxon>Sepiidae</taxon>
        <taxon>Acanthosepion</taxon>
    </lineage>
</organism>
<feature type="coiled-coil region" evidence="6">
    <location>
        <begin position="654"/>
        <end position="681"/>
    </location>
</feature>
<feature type="region of interest" description="Disordered" evidence="7">
    <location>
        <begin position="77"/>
        <end position="109"/>
    </location>
</feature>
<evidence type="ECO:0000256" key="8">
    <source>
        <dbReference type="SAM" id="Phobius"/>
    </source>
</evidence>
<gene>
    <name evidence="9" type="ORF">SPHA_15298</name>
</gene>
<evidence type="ECO:0000256" key="1">
    <source>
        <dbReference type="ARBA" id="ARBA00004141"/>
    </source>
</evidence>
<name>A0A812BEH8_ACAPH</name>
<feature type="transmembrane region" description="Helical" evidence="8">
    <location>
        <begin position="1178"/>
        <end position="1201"/>
    </location>
</feature>
<keyword evidence="5 8" id="KW-0472">Membrane</keyword>
<evidence type="ECO:0000256" key="5">
    <source>
        <dbReference type="ARBA" id="ARBA00023136"/>
    </source>
</evidence>
<dbReference type="SUPFAM" id="SSF103481">
    <property type="entry name" value="Multidrug resistance efflux transporter EmrE"/>
    <property type="match status" value="1"/>
</dbReference>
<protein>
    <submittedName>
        <fullName evidence="9">NIPA-like protein 2</fullName>
    </submittedName>
</protein>
<feature type="transmembrane region" description="Helical" evidence="8">
    <location>
        <begin position="1208"/>
        <end position="1230"/>
    </location>
</feature>
<dbReference type="Pfam" id="PF05653">
    <property type="entry name" value="Mg_trans_NIPA"/>
    <property type="match status" value="1"/>
</dbReference>
<sequence length="1258" mass="145937">MEPHGSPVGSFLTTSCVVHTTVTSSSSSTSSFIIAHNQANSWLIDNSSIWLQNTLTALRLKSRVAMATLSDNTLMDSSNVGNEDFSSRNLKTSLEPQDELTQDTSRMQDSFDDHEDESAILVLDPDHPKMVQFQAAVKNYLLKMKEKHEMSIREVDKPLKMKTQEKESLGVDLYGVQQELARQQMLLEAAQDKYIKLSNERMKNEAELDMKKNNFTKLFSEYNKCKKQVAQLQNEIENLGLRRFYMRDTKDDLGGDIKLLKRAADKAENDVLQAQVEKKKQDLFVDRLVEKVEKLQDDIAMFNAQYKLQVLETKNAKNLLHEAELQLMSINLEKRELQQYWRNSLIGMKRRDEAYMSTLSALRQLEEDDLTLDTEIIGYKKSILSEQEQNEKLTNIYNKNKKDADIVKEMLKQCRNKHETLKTRFSTHSRLLHETEKDLNKTNMEKNYLSDSLEEMKKMTHKEKVKMKQLENAIMEKIHSQLMFEKSSQYTNKLTDKTKEISQQLDFERIMLENVISKICMEFTSTKARKTCVENVLKQYDEEIVERNEVIDRSEQGILKRASLLQKKQTTIDICNKKLEVLINKAGGIELGPLEATIKSLQKSIKEREHDIGQLQQTWLQKQGILVQLIKERDVQSEIMETTKKEHTVHSQKKIRTENKIHKQECEKADLERSVSNCRNDIIKLNTLNHQENQLAENSEQSNILVENNFLLSLQQAKIDLIDLEEKLQNQKNEKEILLQNLVETDQQIMLWERKIQLLKETRAAVDTDFDQGEIKSMKAEIHRMEVRYAQLIRQQNKMIQETERFFLRRDSITVQGEARLNKKVFTKGTLTRQLTDLKKKIKQSAQEANRFNLEIENLQKKQNIFGEKLDSVQEGCIMLKSQVEIIEDETRSKANSKYKDLLLLVAEQQKSKYFQQAQIKELINKRIYRHNKLVHFSALNQQQDTKKKIFISYAQSMSDKLLSGSSLRLSNTIIVSYKSSPVRTPHSRFPHLADTIIPDEGSGKSKSLGMMVAAAAAASANFIKQEDVTRTNIVGLFTATDSSGDDQTGESLTYQDLLVGCCLAVAGNLLISISLNVQKYTHMRNAHVEMPQHYLHNPLWWFGLVMMGFGELGNFSAYGYAPASLVAPLGTTTVIANIFLAAVFLKEKIRPEHLFGSALAIVGACLLVIFASKVSFLFFLFLFFLFLFFLFLFFLFLFFLFLFFLFLFFLFLFFLFLFFLFLFFLFLFFLFLFFLFLFFLFLFCFPPFSLVFLFHFC</sequence>
<evidence type="ECO:0000256" key="6">
    <source>
        <dbReference type="SAM" id="Coils"/>
    </source>
</evidence>
<dbReference type="GO" id="GO:0016020">
    <property type="term" value="C:membrane"/>
    <property type="evidence" value="ECO:0007669"/>
    <property type="project" value="UniProtKB-SubCell"/>
</dbReference>
<comment type="caution">
    <text evidence="9">The sequence shown here is derived from an EMBL/GenBank/DDBJ whole genome shotgun (WGS) entry which is preliminary data.</text>
</comment>
<feature type="coiled-coil region" evidence="6">
    <location>
        <begin position="180"/>
        <end position="340"/>
    </location>
</feature>
<dbReference type="AlphaFoldDB" id="A0A812BEH8"/>
<dbReference type="Proteomes" id="UP000597762">
    <property type="component" value="Unassembled WGS sequence"/>
</dbReference>
<dbReference type="InterPro" id="IPR008521">
    <property type="entry name" value="Mg_trans_NIPA"/>
</dbReference>
<dbReference type="GO" id="GO:0035082">
    <property type="term" value="P:axoneme assembly"/>
    <property type="evidence" value="ECO:0007669"/>
    <property type="project" value="InterPro"/>
</dbReference>
<keyword evidence="6" id="KW-0175">Coiled coil</keyword>
<feature type="transmembrane region" description="Helical" evidence="8">
    <location>
        <begin position="1155"/>
        <end position="1172"/>
    </location>
</feature>
<dbReference type="InterPro" id="IPR037185">
    <property type="entry name" value="EmrE-like"/>
</dbReference>
<keyword evidence="4 8" id="KW-1133">Transmembrane helix</keyword>
<feature type="coiled-coil region" evidence="6">
    <location>
        <begin position="828"/>
        <end position="862"/>
    </location>
</feature>
<evidence type="ECO:0000313" key="9">
    <source>
        <dbReference type="EMBL" id="CAE1178610.1"/>
    </source>
</evidence>
<feature type="transmembrane region" description="Helical" evidence="8">
    <location>
        <begin position="1099"/>
        <end position="1120"/>
    </location>
</feature>
<keyword evidence="3 8" id="KW-0812">Transmembrane</keyword>
<evidence type="ECO:0000313" key="10">
    <source>
        <dbReference type="Proteomes" id="UP000597762"/>
    </source>
</evidence>
<evidence type="ECO:0000256" key="2">
    <source>
        <dbReference type="ARBA" id="ARBA00007230"/>
    </source>
</evidence>
<keyword evidence="10" id="KW-1185">Reference proteome</keyword>